<dbReference type="InterPro" id="IPR029044">
    <property type="entry name" value="Nucleotide-diphossugar_trans"/>
</dbReference>
<evidence type="ECO:0000313" key="4">
    <source>
        <dbReference type="Proteomes" id="UP000186106"/>
    </source>
</evidence>
<dbReference type="SUPFAM" id="SSF53448">
    <property type="entry name" value="Nucleotide-diphospho-sugar transferases"/>
    <property type="match status" value="1"/>
</dbReference>
<dbReference type="STRING" id="112234.SAMN05421768_103454"/>
<dbReference type="KEGG" id="cjt:EG359_16310"/>
<dbReference type="OrthoDB" id="396512at2"/>
<dbReference type="GO" id="GO:0016758">
    <property type="term" value="F:hexosyltransferase activity"/>
    <property type="evidence" value="ECO:0007669"/>
    <property type="project" value="UniProtKB-ARBA"/>
</dbReference>
<dbReference type="Proteomes" id="UP000186106">
    <property type="component" value="Unassembled WGS sequence"/>
</dbReference>
<evidence type="ECO:0000313" key="3">
    <source>
        <dbReference type="EMBL" id="SIS33850.1"/>
    </source>
</evidence>
<accession>A0A1N7IA02</accession>
<feature type="domain" description="Glycosyltransferase 2-like" evidence="1">
    <location>
        <begin position="7"/>
        <end position="115"/>
    </location>
</feature>
<dbReference type="EMBL" id="FTNZ01000003">
    <property type="protein sequence ID" value="SIS33850.1"/>
    <property type="molecule type" value="Genomic_DNA"/>
</dbReference>
<protein>
    <submittedName>
        <fullName evidence="3">Alpha-1,3-rhamnosyltransferase</fullName>
    </submittedName>
    <submittedName>
        <fullName evidence="2">Glycosyltransferase</fullName>
    </submittedName>
</protein>
<dbReference type="RefSeq" id="WP_076353175.1">
    <property type="nucleotide sequence ID" value="NZ_CP033926.1"/>
</dbReference>
<gene>
    <name evidence="2" type="ORF">EG359_16310</name>
    <name evidence="3" type="ORF">SAMN05421768_103454</name>
</gene>
<name>A0A1N7IA02_9FLAO</name>
<reference evidence="2 5" key="2">
    <citation type="submission" date="2018-11" db="EMBL/GenBank/DDBJ databases">
        <title>Proposal to divide the Flavobacteriaceae and reorganize its genera based on Amino Acid Identity values calculated from whole genome sequences.</title>
        <authorList>
            <person name="Nicholson A.C."/>
            <person name="Gulvik C.A."/>
            <person name="Whitney A.M."/>
            <person name="Humrighouse B.W."/>
            <person name="Bell M."/>
            <person name="Holmes B."/>
            <person name="Steigerwalt A.G."/>
            <person name="Villarma A."/>
            <person name="Sheth M."/>
            <person name="Batra D."/>
            <person name="Pryor J."/>
            <person name="Bernardet J.-F."/>
            <person name="Hugo C."/>
            <person name="Kampfer P."/>
            <person name="Newman J."/>
            <person name="McQuiston J.R."/>
        </authorList>
    </citation>
    <scope>NUCLEOTIDE SEQUENCE [LARGE SCALE GENOMIC DNA]</scope>
    <source>
        <strain evidence="2 5">DSM 16927</strain>
    </source>
</reference>
<keyword evidence="3" id="KW-0808">Transferase</keyword>
<dbReference type="PANTHER" id="PTHR22916">
    <property type="entry name" value="GLYCOSYLTRANSFERASE"/>
    <property type="match status" value="1"/>
</dbReference>
<dbReference type="AlphaFoldDB" id="A0A1N7IA02"/>
<dbReference type="Proteomes" id="UP000279541">
    <property type="component" value="Chromosome"/>
</dbReference>
<reference evidence="3 4" key="1">
    <citation type="submission" date="2017-01" db="EMBL/GenBank/DDBJ databases">
        <authorList>
            <person name="Mah S.A."/>
            <person name="Swanson W.J."/>
            <person name="Moy G.W."/>
            <person name="Vacquier V.D."/>
        </authorList>
    </citation>
    <scope>NUCLEOTIDE SEQUENCE [LARGE SCALE GENOMIC DNA]</scope>
    <source>
        <strain evidence="3 4">DSM 16927</strain>
    </source>
</reference>
<proteinExistence type="predicted"/>
<dbReference type="EMBL" id="CP033926">
    <property type="protein sequence ID" value="AZB01081.1"/>
    <property type="molecule type" value="Genomic_DNA"/>
</dbReference>
<dbReference type="InterPro" id="IPR001173">
    <property type="entry name" value="Glyco_trans_2-like"/>
</dbReference>
<organism evidence="3 4">
    <name type="scientific">Chryseobacterium joostei</name>
    <dbReference type="NCBI Taxonomy" id="112234"/>
    <lineage>
        <taxon>Bacteria</taxon>
        <taxon>Pseudomonadati</taxon>
        <taxon>Bacteroidota</taxon>
        <taxon>Flavobacteriia</taxon>
        <taxon>Flavobacteriales</taxon>
        <taxon>Weeksellaceae</taxon>
        <taxon>Chryseobacterium group</taxon>
        <taxon>Chryseobacterium</taxon>
    </lineage>
</organism>
<evidence type="ECO:0000259" key="1">
    <source>
        <dbReference type="Pfam" id="PF00535"/>
    </source>
</evidence>
<keyword evidence="5" id="KW-1185">Reference proteome</keyword>
<sequence>MEQPLVTIVVVSYNHSRFIKENLDSIKNQTYKNIQLIVGDDASPDHSVEVFEEWLKENNYPAEKNFHTQNTGLPTMLNECVELTKGKYIKIIAADDFLHPESIEKSVSALEGLGNEYGMSFSDTYAINNDSQIIEDIADYDAMGKKDPRIFKDELLKGNRIAALTVLAKTEVIRETGKYDTQFIVEDYYRWLKISERYLITYIPEKLAYYRLHDENISKLKAERIEREAAFLQMMFDKKGISKGSVNSIAQKYYLERKKLPEEFFSAYQAYPFHLKRLIFSIQNNVPPFLYKIANKLF</sequence>
<dbReference type="Gene3D" id="3.90.550.10">
    <property type="entry name" value="Spore Coat Polysaccharide Biosynthesis Protein SpsA, Chain A"/>
    <property type="match status" value="1"/>
</dbReference>
<dbReference type="PANTHER" id="PTHR22916:SF3">
    <property type="entry name" value="UDP-GLCNAC:BETAGAL BETA-1,3-N-ACETYLGLUCOSAMINYLTRANSFERASE-LIKE PROTEIN 1"/>
    <property type="match status" value="1"/>
</dbReference>
<evidence type="ECO:0000313" key="2">
    <source>
        <dbReference type="EMBL" id="AZB01081.1"/>
    </source>
</evidence>
<dbReference type="Pfam" id="PF00535">
    <property type="entry name" value="Glycos_transf_2"/>
    <property type="match status" value="1"/>
</dbReference>
<evidence type="ECO:0000313" key="5">
    <source>
        <dbReference type="Proteomes" id="UP000279541"/>
    </source>
</evidence>